<protein>
    <submittedName>
        <fullName evidence="4">2-keto-3-deoxy-L-fuconate dehydrogenase</fullName>
        <ecNumber evidence="4">1.1.1.-</ecNumber>
    </submittedName>
</protein>
<dbReference type="AlphaFoldDB" id="A0A7W7NPP5"/>
<keyword evidence="5" id="KW-1185">Reference proteome</keyword>
<dbReference type="Proteomes" id="UP000575241">
    <property type="component" value="Unassembled WGS sequence"/>
</dbReference>
<evidence type="ECO:0000256" key="1">
    <source>
        <dbReference type="ARBA" id="ARBA00006484"/>
    </source>
</evidence>
<dbReference type="PANTHER" id="PTHR24321:SF15">
    <property type="entry name" value="OXIDOREDUCTASE UCPA"/>
    <property type="match status" value="1"/>
</dbReference>
<dbReference type="PANTHER" id="PTHR24321">
    <property type="entry name" value="DEHYDROGENASES, SHORT CHAIN"/>
    <property type="match status" value="1"/>
</dbReference>
<dbReference type="EMBL" id="JACHLN010000001">
    <property type="protein sequence ID" value="MBB4837335.1"/>
    <property type="molecule type" value="Genomic_DNA"/>
</dbReference>
<dbReference type="InterPro" id="IPR036291">
    <property type="entry name" value="NAD(P)-bd_dom_sf"/>
</dbReference>
<dbReference type="SMART" id="SM00822">
    <property type="entry name" value="PKS_KR"/>
    <property type="match status" value="1"/>
</dbReference>
<gene>
    <name evidence="4" type="ORF">HNP52_000386</name>
</gene>
<dbReference type="InterPro" id="IPR020904">
    <property type="entry name" value="Sc_DH/Rdtase_CS"/>
</dbReference>
<evidence type="ECO:0000256" key="2">
    <source>
        <dbReference type="ARBA" id="ARBA00023002"/>
    </source>
</evidence>
<dbReference type="RefSeq" id="WP_311768383.1">
    <property type="nucleotide sequence ID" value="NZ_JACHLN010000001.1"/>
</dbReference>
<accession>A0A7W7NPP5</accession>
<proteinExistence type="inferred from homology"/>
<reference evidence="4 5" key="1">
    <citation type="submission" date="2020-08" db="EMBL/GenBank/DDBJ databases">
        <title>Functional genomics of gut bacteria from endangered species of beetles.</title>
        <authorList>
            <person name="Carlos-Shanley C."/>
        </authorList>
    </citation>
    <scope>NUCLEOTIDE SEQUENCE [LARGE SCALE GENOMIC DNA]</scope>
    <source>
        <strain evidence="4 5">S00224</strain>
    </source>
</reference>
<name>A0A7W7NPP5_9SPHN</name>
<dbReference type="SUPFAM" id="SSF51735">
    <property type="entry name" value="NAD(P)-binding Rossmann-fold domains"/>
    <property type="match status" value="1"/>
</dbReference>
<evidence type="ECO:0000259" key="3">
    <source>
        <dbReference type="SMART" id="SM00822"/>
    </source>
</evidence>
<evidence type="ECO:0000313" key="4">
    <source>
        <dbReference type="EMBL" id="MBB4837335.1"/>
    </source>
</evidence>
<dbReference type="PROSITE" id="PS00061">
    <property type="entry name" value="ADH_SHORT"/>
    <property type="match status" value="1"/>
</dbReference>
<comment type="caution">
    <text evidence="4">The sequence shown here is derived from an EMBL/GenBank/DDBJ whole genome shotgun (WGS) entry which is preliminary data.</text>
</comment>
<dbReference type="EC" id="1.1.1.-" evidence="4"/>
<dbReference type="Pfam" id="PF13561">
    <property type="entry name" value="adh_short_C2"/>
    <property type="match status" value="1"/>
</dbReference>
<keyword evidence="2 4" id="KW-0560">Oxidoreductase</keyword>
<evidence type="ECO:0000313" key="5">
    <source>
        <dbReference type="Proteomes" id="UP000575241"/>
    </source>
</evidence>
<sequence>MSDSELAGRTALVTGAASGIGAAIARRFRTAGARVAGLDLQPASDADEALVADLRSDADVAEAVARLGGIDILVHAAAISVHGGVIDTDTAAWADIYDVNVIGAVRLLRQAVPAMRARGGGSILLLSSINADFATPTLAAYAASKAAIESLTRTAALEFAPDGIRINAIAPASVDTPLLRDSFDRAEDPQAARAANILRHPLGRLGTPEDVAELALFLASDRASWITGAIHPLDGGASVTRR</sequence>
<dbReference type="PRINTS" id="PR00080">
    <property type="entry name" value="SDRFAMILY"/>
</dbReference>
<dbReference type="InterPro" id="IPR002347">
    <property type="entry name" value="SDR_fam"/>
</dbReference>
<dbReference type="Gene3D" id="3.40.50.720">
    <property type="entry name" value="NAD(P)-binding Rossmann-like Domain"/>
    <property type="match status" value="1"/>
</dbReference>
<dbReference type="InterPro" id="IPR057326">
    <property type="entry name" value="KR_dom"/>
</dbReference>
<feature type="domain" description="Ketoreductase" evidence="3">
    <location>
        <begin position="9"/>
        <end position="172"/>
    </location>
</feature>
<dbReference type="GO" id="GO:0016491">
    <property type="term" value="F:oxidoreductase activity"/>
    <property type="evidence" value="ECO:0007669"/>
    <property type="project" value="UniProtKB-KW"/>
</dbReference>
<organism evidence="4 5">
    <name type="scientific">Sphingomonas kyeonggiensis</name>
    <dbReference type="NCBI Taxonomy" id="1268553"/>
    <lineage>
        <taxon>Bacteria</taxon>
        <taxon>Pseudomonadati</taxon>
        <taxon>Pseudomonadota</taxon>
        <taxon>Alphaproteobacteria</taxon>
        <taxon>Sphingomonadales</taxon>
        <taxon>Sphingomonadaceae</taxon>
        <taxon>Sphingomonas</taxon>
    </lineage>
</organism>
<dbReference type="PRINTS" id="PR00081">
    <property type="entry name" value="GDHRDH"/>
</dbReference>
<comment type="similarity">
    <text evidence="1">Belongs to the short-chain dehydrogenases/reductases (SDR) family.</text>
</comment>
<dbReference type="FunFam" id="3.40.50.720:FF:000084">
    <property type="entry name" value="Short-chain dehydrogenase reductase"/>
    <property type="match status" value="1"/>
</dbReference>